<dbReference type="Proteomes" id="UP000092124">
    <property type="component" value="Unassembled WGS sequence"/>
</dbReference>
<gene>
    <name evidence="3" type="ORF">A6R68_03512</name>
</gene>
<keyword evidence="4" id="KW-1185">Reference proteome</keyword>
<accession>A0A1A6GRF9</accession>
<evidence type="ECO:0000256" key="2">
    <source>
        <dbReference type="SAM" id="SignalP"/>
    </source>
</evidence>
<reference evidence="3 4" key="1">
    <citation type="submission" date="2016-06" db="EMBL/GenBank/DDBJ databases">
        <title>The Draft Genome Sequence and Annotation of the Desert Woodrat Neotoma lepida.</title>
        <authorList>
            <person name="Campbell M."/>
            <person name="Oakeson K.F."/>
            <person name="Yandell M."/>
            <person name="Halpert J.R."/>
            <person name="Dearing D."/>
        </authorList>
    </citation>
    <scope>NUCLEOTIDE SEQUENCE [LARGE SCALE GENOMIC DNA]</scope>
    <source>
        <strain evidence="3">417</strain>
        <tissue evidence="3">Liver</tissue>
    </source>
</reference>
<organism evidence="3 4">
    <name type="scientific">Neotoma lepida</name>
    <name type="common">Desert woodrat</name>
    <dbReference type="NCBI Taxonomy" id="56216"/>
    <lineage>
        <taxon>Eukaryota</taxon>
        <taxon>Metazoa</taxon>
        <taxon>Chordata</taxon>
        <taxon>Craniata</taxon>
        <taxon>Vertebrata</taxon>
        <taxon>Euteleostomi</taxon>
        <taxon>Mammalia</taxon>
        <taxon>Eutheria</taxon>
        <taxon>Euarchontoglires</taxon>
        <taxon>Glires</taxon>
        <taxon>Rodentia</taxon>
        <taxon>Myomorpha</taxon>
        <taxon>Muroidea</taxon>
        <taxon>Cricetidae</taxon>
        <taxon>Neotominae</taxon>
        <taxon>Neotoma</taxon>
    </lineage>
</organism>
<dbReference type="OrthoDB" id="5835829at2759"/>
<sequence length="173" mass="19547">MAPADLPASLPLCLCLLLASGFAQAGRLLVVPMDGSHWFTMQMVVEKLIHRGHEVVAVVPEVSWHMGQSLNFMIKSYSTSHTLEDLDHKFKILLTREDTGREYTFSINESSKWNLFNDKKLPSVSLVVNTDLVLEFPRLVMPNIVFIGGVSCHQGRPLPKIYYLSFMKNELDV</sequence>
<proteinExistence type="predicted"/>
<dbReference type="EMBL" id="LZPO01076399">
    <property type="protein sequence ID" value="OBS67947.1"/>
    <property type="molecule type" value="Genomic_DNA"/>
</dbReference>
<dbReference type="InterPro" id="IPR002213">
    <property type="entry name" value="UDP_glucos_trans"/>
</dbReference>
<comment type="caution">
    <text evidence="3">The sequence shown here is derived from an EMBL/GenBank/DDBJ whole genome shotgun (WGS) entry which is preliminary data.</text>
</comment>
<name>A0A1A6GRF9_NEOLE</name>
<protein>
    <recommendedName>
        <fullName evidence="5">UDP-glucuronosyltransferase</fullName>
    </recommendedName>
</protein>
<feature type="signal peptide" evidence="2">
    <location>
        <begin position="1"/>
        <end position="25"/>
    </location>
</feature>
<evidence type="ECO:0008006" key="5">
    <source>
        <dbReference type="Google" id="ProtNLM"/>
    </source>
</evidence>
<keyword evidence="1" id="KW-0808">Transferase</keyword>
<evidence type="ECO:0000256" key="1">
    <source>
        <dbReference type="ARBA" id="ARBA00022679"/>
    </source>
</evidence>
<dbReference type="AlphaFoldDB" id="A0A1A6GRF9"/>
<dbReference type="Pfam" id="PF00201">
    <property type="entry name" value="UDPGT"/>
    <property type="match status" value="2"/>
</dbReference>
<feature type="chain" id="PRO_5008345817" description="UDP-glucuronosyltransferase" evidence="2">
    <location>
        <begin position="26"/>
        <end position="173"/>
    </location>
</feature>
<evidence type="ECO:0000313" key="3">
    <source>
        <dbReference type="EMBL" id="OBS67947.1"/>
    </source>
</evidence>
<dbReference type="SUPFAM" id="SSF53756">
    <property type="entry name" value="UDP-Glycosyltransferase/glycogen phosphorylase"/>
    <property type="match status" value="1"/>
</dbReference>
<dbReference type="GO" id="GO:0008194">
    <property type="term" value="F:UDP-glycosyltransferase activity"/>
    <property type="evidence" value="ECO:0007669"/>
    <property type="project" value="InterPro"/>
</dbReference>
<evidence type="ECO:0000313" key="4">
    <source>
        <dbReference type="Proteomes" id="UP000092124"/>
    </source>
</evidence>
<keyword evidence="2" id="KW-0732">Signal</keyword>
<dbReference type="STRING" id="56216.A0A1A6GRF9"/>